<evidence type="ECO:0000259" key="10">
    <source>
        <dbReference type="PROSITE" id="PS50926"/>
    </source>
</evidence>
<feature type="binding site" evidence="8">
    <location>
        <position position="84"/>
    </location>
    <ligand>
        <name>[4Fe-4S] cluster</name>
        <dbReference type="ChEBI" id="CHEBI:49883"/>
        <label>1</label>
    </ligand>
</feature>
<feature type="domain" description="MTTase N-terminal" evidence="11">
    <location>
        <begin position="5"/>
        <end position="121"/>
    </location>
</feature>
<evidence type="ECO:0000256" key="5">
    <source>
        <dbReference type="ARBA" id="ARBA00022723"/>
    </source>
</evidence>
<dbReference type="SMART" id="SM00729">
    <property type="entry name" value="Elp3"/>
    <property type="match status" value="1"/>
</dbReference>
<dbReference type="GO" id="GO:0005840">
    <property type="term" value="C:ribosome"/>
    <property type="evidence" value="ECO:0007669"/>
    <property type="project" value="UniProtKB-KW"/>
</dbReference>
<evidence type="ECO:0000259" key="11">
    <source>
        <dbReference type="PROSITE" id="PS51449"/>
    </source>
</evidence>
<dbReference type="InterPro" id="IPR013848">
    <property type="entry name" value="Methylthiotransferase_N"/>
</dbReference>
<feature type="region of interest" description="Disordered" evidence="9">
    <location>
        <begin position="542"/>
        <end position="569"/>
    </location>
</feature>
<keyword evidence="4 8" id="KW-0949">S-adenosyl-L-methionine</keyword>
<feature type="binding site" evidence="8">
    <location>
        <position position="227"/>
    </location>
    <ligand>
        <name>[4Fe-4S] cluster</name>
        <dbReference type="ChEBI" id="CHEBI:49883"/>
        <label>2</label>
        <note>4Fe-4S-S-AdoMet</note>
    </ligand>
</feature>
<dbReference type="NCBIfam" id="TIGR00089">
    <property type="entry name" value="MiaB/RimO family radical SAM methylthiotransferase"/>
    <property type="match status" value="1"/>
</dbReference>
<comment type="function">
    <text evidence="8">Catalyzes the methylthiolation of an aspartic acid residue of ribosomal protein uS12.</text>
</comment>
<protein>
    <recommendedName>
        <fullName evidence="8">Ribosomal protein uS12 methylthiotransferase RimO</fullName>
        <shortName evidence="8">uS12 MTTase</shortName>
        <shortName evidence="8">uS12 methylthiotransferase</shortName>
        <ecNumber evidence="8">2.8.4.4</ecNumber>
    </recommendedName>
    <alternativeName>
        <fullName evidence="8">Ribosomal protein uS12 (aspartate-C(3))-methylthiotransferase</fullName>
    </alternativeName>
    <alternativeName>
        <fullName evidence="8">Ribosome maturation factor RimO</fullName>
    </alternativeName>
</protein>
<dbReference type="PROSITE" id="PS50926">
    <property type="entry name" value="TRAM"/>
    <property type="match status" value="1"/>
</dbReference>
<dbReference type="Gene3D" id="2.40.50.140">
    <property type="entry name" value="Nucleic acid-binding proteins"/>
    <property type="match status" value="1"/>
</dbReference>
<dbReference type="SFLD" id="SFLDG01061">
    <property type="entry name" value="methylthiotransferase"/>
    <property type="match status" value="1"/>
</dbReference>
<keyword evidence="7 8" id="KW-0411">Iron-sulfur</keyword>
<dbReference type="Proteomes" id="UP000778578">
    <property type="component" value="Unassembled WGS sequence"/>
</dbReference>
<keyword evidence="6 8" id="KW-0408">Iron</keyword>
<dbReference type="PROSITE" id="PS51918">
    <property type="entry name" value="RADICAL_SAM"/>
    <property type="match status" value="1"/>
</dbReference>
<dbReference type="Pfam" id="PF04055">
    <property type="entry name" value="Radical_SAM"/>
    <property type="match status" value="1"/>
</dbReference>
<comment type="subcellular location">
    <subcellularLocation>
        <location evidence="8">Cytoplasm</location>
    </subcellularLocation>
</comment>
<keyword evidence="2 8" id="KW-0963">Cytoplasm</keyword>
<dbReference type="SUPFAM" id="SSF102114">
    <property type="entry name" value="Radical SAM enzymes"/>
    <property type="match status" value="1"/>
</dbReference>
<dbReference type="PANTHER" id="PTHR43837">
    <property type="entry name" value="RIBOSOMAL PROTEIN S12 METHYLTHIOTRANSFERASE RIMO"/>
    <property type="match status" value="1"/>
</dbReference>
<dbReference type="PROSITE" id="PS01278">
    <property type="entry name" value="MTTASE_RADICAL"/>
    <property type="match status" value="1"/>
</dbReference>
<dbReference type="InterPro" id="IPR006638">
    <property type="entry name" value="Elp3/MiaA/NifB-like_rSAM"/>
</dbReference>
<dbReference type="SFLD" id="SFLDS00029">
    <property type="entry name" value="Radical_SAM"/>
    <property type="match status" value="1"/>
</dbReference>
<dbReference type="GO" id="GO:0103039">
    <property type="term" value="F:protein methylthiotransferase activity"/>
    <property type="evidence" value="ECO:0007669"/>
    <property type="project" value="UniProtKB-EC"/>
</dbReference>
<dbReference type="NCBIfam" id="TIGR01125">
    <property type="entry name" value="30S ribosomal protein S12 methylthiotransferase RimO"/>
    <property type="match status" value="1"/>
</dbReference>
<evidence type="ECO:0000256" key="1">
    <source>
        <dbReference type="ARBA" id="ARBA00022485"/>
    </source>
</evidence>
<dbReference type="InterPro" id="IPR058240">
    <property type="entry name" value="rSAM_sf"/>
</dbReference>
<evidence type="ECO:0000256" key="4">
    <source>
        <dbReference type="ARBA" id="ARBA00022691"/>
    </source>
</evidence>
<dbReference type="SFLD" id="SFLDF00274">
    <property type="entry name" value="ribosomal_protein_S12_methylth"/>
    <property type="match status" value="1"/>
</dbReference>
<dbReference type="InterPro" id="IPR023404">
    <property type="entry name" value="rSAM_horseshoe"/>
</dbReference>
<comment type="cofactor">
    <cofactor evidence="8">
        <name>[4Fe-4S] cluster</name>
        <dbReference type="ChEBI" id="CHEBI:49883"/>
    </cofactor>
    <text evidence="8">Binds 2 [4Fe-4S] clusters. One cluster is coordinated with 3 cysteines and an exchangeable S-adenosyl-L-methionine.</text>
</comment>
<keyword evidence="13" id="KW-0689">Ribosomal protein</keyword>
<dbReference type="InterPro" id="IPR005839">
    <property type="entry name" value="Methylthiotransferase"/>
</dbReference>
<keyword evidence="14" id="KW-1185">Reference proteome</keyword>
<dbReference type="PANTHER" id="PTHR43837:SF1">
    <property type="entry name" value="RIBOSOMAL PROTEIN US12 METHYLTHIOTRANSFERASE RIMO"/>
    <property type="match status" value="1"/>
</dbReference>
<keyword evidence="1 8" id="KW-0004">4Fe-4S</keyword>
<dbReference type="CDD" id="cd01335">
    <property type="entry name" value="Radical_SAM"/>
    <property type="match status" value="1"/>
</dbReference>
<dbReference type="Pfam" id="PF18693">
    <property type="entry name" value="TRAM_2"/>
    <property type="match status" value="1"/>
</dbReference>
<dbReference type="PROSITE" id="PS51449">
    <property type="entry name" value="MTTASE_N"/>
    <property type="match status" value="1"/>
</dbReference>
<proteinExistence type="inferred from homology"/>
<evidence type="ECO:0000256" key="2">
    <source>
        <dbReference type="ARBA" id="ARBA00022490"/>
    </source>
</evidence>
<evidence type="ECO:0000256" key="6">
    <source>
        <dbReference type="ARBA" id="ARBA00023004"/>
    </source>
</evidence>
<dbReference type="EMBL" id="JAINZZ010000059">
    <property type="protein sequence ID" value="MBY8881948.1"/>
    <property type="molecule type" value="Genomic_DNA"/>
</dbReference>
<feature type="domain" description="Radical SAM core" evidence="12">
    <location>
        <begin position="206"/>
        <end position="437"/>
    </location>
</feature>
<feature type="binding site" evidence="8">
    <location>
        <position position="220"/>
    </location>
    <ligand>
        <name>[4Fe-4S] cluster</name>
        <dbReference type="ChEBI" id="CHEBI:49883"/>
        <label>2</label>
        <note>4Fe-4S-S-AdoMet</note>
    </ligand>
</feature>
<dbReference type="InterPro" id="IPR038135">
    <property type="entry name" value="Methylthiotransferase_N_sf"/>
</dbReference>
<sequence length="569" mass="59546">MPEPRTVALVTLGCARNEVDSEELAGRLAADGWQLVDDASDADVAVVNTCGFVEAAKKDSVDALLEANDLKNQGRTQAVVAVGCMAERYGKELAEALPEADGVLGFDDYADISDRLRTILSGGVHAPHTPRDRRKLLPISPAERQGAAGVALPGHGQGVAGSADPAGLIPDADGGAGATEFVAAPVDLPEGVAPASGPRAPLRRRLESGPVASVKLASGCDRRCSFCAIPSFRGSFISRRPSDVLGETRWLAEQGVREVMLVSENNTSYGKDLGDLRLLETLLPELAAVDGIERVRVSYLQPAEMRPGLIDALTSTPGVVPYFDLSFQHSAPAVLRAMRRFGDTDRFLELLDTIRGKAPEAGVRSNFIVGFPGETEEDLAELERFLTSARLDAIGVFGYSDEDGTEAATYENKLDEDVVAARLARVSRLAEELTAQRAEERVGSTVRVLVEAVDEETGEVIGRADHQAPETDGQVVLTDAGGWWEPAPGVFVTARVTGTEGVDLIAEPLAVEEGGRDAGDGAADAAVLAAVVPAERGEAADLPAGVGVPAGPDVPAGTDAPEGAEAVAR</sequence>
<feature type="binding site" evidence="8">
    <location>
        <position position="50"/>
    </location>
    <ligand>
        <name>[4Fe-4S] cluster</name>
        <dbReference type="ChEBI" id="CHEBI:49883"/>
        <label>1</label>
    </ligand>
</feature>
<dbReference type="Gene3D" id="3.80.30.20">
    <property type="entry name" value="tm_1862 like domain"/>
    <property type="match status" value="1"/>
</dbReference>
<dbReference type="Pfam" id="PF00919">
    <property type="entry name" value="UPF0004"/>
    <property type="match status" value="1"/>
</dbReference>
<dbReference type="HAMAP" id="MF_01865">
    <property type="entry name" value="MTTase_RimO"/>
    <property type="match status" value="1"/>
</dbReference>
<dbReference type="EC" id="2.8.4.4" evidence="8"/>
<dbReference type="SFLD" id="SFLDG01082">
    <property type="entry name" value="B12-binding_domain_containing"/>
    <property type="match status" value="1"/>
</dbReference>
<dbReference type="InterPro" id="IPR005840">
    <property type="entry name" value="Ribosomal_uS12_MeSTrfase_RimO"/>
</dbReference>
<dbReference type="Gene3D" id="3.40.50.12160">
    <property type="entry name" value="Methylthiotransferase, N-terminal domain"/>
    <property type="match status" value="1"/>
</dbReference>
<evidence type="ECO:0000259" key="12">
    <source>
        <dbReference type="PROSITE" id="PS51918"/>
    </source>
</evidence>
<reference evidence="13 14" key="1">
    <citation type="submission" date="2021-08" db="EMBL/GenBank/DDBJ databases">
        <title>WGS of actinomycetes from Thailand.</title>
        <authorList>
            <person name="Thawai C."/>
        </authorList>
    </citation>
    <scope>NUCLEOTIDE SEQUENCE [LARGE SCALE GENOMIC DNA]</scope>
    <source>
        <strain evidence="13 14">PLK6-54</strain>
    </source>
</reference>
<organism evidence="13 14">
    <name type="scientific">Actinacidiphila acidipaludis</name>
    <dbReference type="NCBI Taxonomy" id="2873382"/>
    <lineage>
        <taxon>Bacteria</taxon>
        <taxon>Bacillati</taxon>
        <taxon>Actinomycetota</taxon>
        <taxon>Actinomycetes</taxon>
        <taxon>Kitasatosporales</taxon>
        <taxon>Streptomycetaceae</taxon>
        <taxon>Actinacidiphila</taxon>
    </lineage>
</organism>
<evidence type="ECO:0000313" key="14">
    <source>
        <dbReference type="Proteomes" id="UP000778578"/>
    </source>
</evidence>
<feature type="binding site" evidence="8">
    <location>
        <position position="14"/>
    </location>
    <ligand>
        <name>[4Fe-4S] cluster</name>
        <dbReference type="ChEBI" id="CHEBI:49883"/>
        <label>1</label>
    </ligand>
</feature>
<feature type="domain" description="TRAM" evidence="10">
    <location>
        <begin position="439"/>
        <end position="510"/>
    </location>
</feature>
<dbReference type="InterPro" id="IPR020612">
    <property type="entry name" value="Methylthiotransferase_CS"/>
</dbReference>
<keyword evidence="3 8" id="KW-0808">Transferase</keyword>
<comment type="similarity">
    <text evidence="8">Belongs to the methylthiotransferase family. RimO subfamily.</text>
</comment>
<keyword evidence="5 8" id="KW-0479">Metal-binding</keyword>
<keyword evidence="13" id="KW-0687">Ribonucleoprotein</keyword>
<evidence type="ECO:0000256" key="8">
    <source>
        <dbReference type="HAMAP-Rule" id="MF_01865"/>
    </source>
</evidence>
<dbReference type="InterPro" id="IPR002792">
    <property type="entry name" value="TRAM_dom"/>
</dbReference>
<evidence type="ECO:0000313" key="13">
    <source>
        <dbReference type="EMBL" id="MBY8881948.1"/>
    </source>
</evidence>
<comment type="catalytic activity">
    <reaction evidence="8">
        <text>L-aspartate(89)-[ribosomal protein uS12]-hydrogen + (sulfur carrier)-SH + AH2 + 2 S-adenosyl-L-methionine = 3-methylsulfanyl-L-aspartate(89)-[ribosomal protein uS12]-hydrogen + (sulfur carrier)-H + 5'-deoxyadenosine + L-methionine + A + S-adenosyl-L-homocysteine + 2 H(+)</text>
        <dbReference type="Rhea" id="RHEA:37087"/>
        <dbReference type="Rhea" id="RHEA-COMP:10460"/>
        <dbReference type="Rhea" id="RHEA-COMP:10461"/>
        <dbReference type="Rhea" id="RHEA-COMP:14737"/>
        <dbReference type="Rhea" id="RHEA-COMP:14739"/>
        <dbReference type="ChEBI" id="CHEBI:13193"/>
        <dbReference type="ChEBI" id="CHEBI:15378"/>
        <dbReference type="ChEBI" id="CHEBI:17319"/>
        <dbReference type="ChEBI" id="CHEBI:17499"/>
        <dbReference type="ChEBI" id="CHEBI:29917"/>
        <dbReference type="ChEBI" id="CHEBI:29961"/>
        <dbReference type="ChEBI" id="CHEBI:57844"/>
        <dbReference type="ChEBI" id="CHEBI:57856"/>
        <dbReference type="ChEBI" id="CHEBI:59789"/>
        <dbReference type="ChEBI" id="CHEBI:64428"/>
        <dbReference type="ChEBI" id="CHEBI:73599"/>
        <dbReference type="EC" id="2.8.4.4"/>
    </reaction>
</comment>
<evidence type="ECO:0000256" key="3">
    <source>
        <dbReference type="ARBA" id="ARBA00022679"/>
    </source>
</evidence>
<evidence type="ECO:0000256" key="7">
    <source>
        <dbReference type="ARBA" id="ARBA00023014"/>
    </source>
</evidence>
<feature type="binding site" evidence="8">
    <location>
        <position position="224"/>
    </location>
    <ligand>
        <name>[4Fe-4S] cluster</name>
        <dbReference type="ChEBI" id="CHEBI:49883"/>
        <label>2</label>
        <note>4Fe-4S-S-AdoMet</note>
    </ligand>
</feature>
<dbReference type="InterPro" id="IPR007197">
    <property type="entry name" value="rSAM"/>
</dbReference>
<accession>A0ABS7QFK1</accession>
<gene>
    <name evidence="8 13" type="primary">rimO</name>
    <name evidence="13" type="ORF">K7862_30585</name>
</gene>
<dbReference type="InterPro" id="IPR012340">
    <property type="entry name" value="NA-bd_OB-fold"/>
</dbReference>
<name>A0ABS7QFK1_9ACTN</name>
<evidence type="ECO:0000256" key="9">
    <source>
        <dbReference type="SAM" id="MobiDB-lite"/>
    </source>
</evidence>
<comment type="caution">
    <text evidence="13">The sequence shown here is derived from an EMBL/GenBank/DDBJ whole genome shotgun (WGS) entry which is preliminary data.</text>
</comment>